<proteinExistence type="predicted"/>
<accession>A0A0F4GVY6</accession>
<organism evidence="1 2">
    <name type="scientific">Zymoseptoria brevis</name>
    <dbReference type="NCBI Taxonomy" id="1047168"/>
    <lineage>
        <taxon>Eukaryota</taxon>
        <taxon>Fungi</taxon>
        <taxon>Dikarya</taxon>
        <taxon>Ascomycota</taxon>
        <taxon>Pezizomycotina</taxon>
        <taxon>Dothideomycetes</taxon>
        <taxon>Dothideomycetidae</taxon>
        <taxon>Mycosphaerellales</taxon>
        <taxon>Mycosphaerellaceae</taxon>
        <taxon>Zymoseptoria</taxon>
    </lineage>
</organism>
<dbReference type="Gene3D" id="3.30.429.10">
    <property type="entry name" value="Macrophage Migration Inhibitory Factor"/>
    <property type="match status" value="1"/>
</dbReference>
<dbReference type="PANTHER" id="PTHR38460:SF1">
    <property type="entry name" value="TAUTOMERASE YOLI-RELATED"/>
    <property type="match status" value="1"/>
</dbReference>
<dbReference type="AlphaFoldDB" id="A0A0F4GVY6"/>
<reference evidence="1 2" key="1">
    <citation type="submission" date="2015-03" db="EMBL/GenBank/DDBJ databases">
        <title>RNA-seq based gene annotation and comparative genomics of four Zymoseptoria species reveal species-specific pathogenicity related genes and transposable element activity.</title>
        <authorList>
            <person name="Grandaubert J."/>
            <person name="Bhattacharyya A."/>
            <person name="Stukenbrock E.H."/>
        </authorList>
    </citation>
    <scope>NUCLEOTIDE SEQUENCE [LARGE SCALE GENOMIC DNA]</scope>
    <source>
        <strain evidence="1 2">Zb18110</strain>
    </source>
</reference>
<evidence type="ECO:0000313" key="2">
    <source>
        <dbReference type="Proteomes" id="UP000033647"/>
    </source>
</evidence>
<dbReference type="SUPFAM" id="SSF55331">
    <property type="entry name" value="Tautomerase/MIF"/>
    <property type="match status" value="1"/>
</dbReference>
<protein>
    <submittedName>
        <fullName evidence="1">Tautomerase like protein</fullName>
    </submittedName>
</protein>
<gene>
    <name evidence="1" type="ORF">TI39_contig331g00019</name>
</gene>
<sequence length="130" mass="14916">MPYFQIHTIRGVRSKEEIRKLADVVQDCSLKHFDAPQKDRYQIITQHEPGEMICEDTNLGLERTDKLVFIQVFQQGRDAETKQALYAALAEQLKKECGVEGNDLIVTVSRNEKEDWSFGNGRAQFLTGEL</sequence>
<evidence type="ECO:0000313" key="1">
    <source>
        <dbReference type="EMBL" id="KJY00386.1"/>
    </source>
</evidence>
<dbReference type="Pfam" id="PF14552">
    <property type="entry name" value="Tautomerase_2"/>
    <property type="match status" value="1"/>
</dbReference>
<dbReference type="InterPro" id="IPR014347">
    <property type="entry name" value="Tautomerase/MIF_sf"/>
</dbReference>
<dbReference type="InterPro" id="IPR037479">
    <property type="entry name" value="Tauto_MSAD"/>
</dbReference>
<dbReference type="PANTHER" id="PTHR38460">
    <property type="entry name" value="TAUTOMERASE YOLI-RELATED"/>
    <property type="match status" value="1"/>
</dbReference>
<dbReference type="OrthoDB" id="1686145at2759"/>
<comment type="caution">
    <text evidence="1">The sequence shown here is derived from an EMBL/GenBank/DDBJ whole genome shotgun (WGS) entry which is preliminary data.</text>
</comment>
<name>A0A0F4GVY6_9PEZI</name>
<keyword evidence="2" id="KW-1185">Reference proteome</keyword>
<dbReference type="EMBL" id="LAFY01000323">
    <property type="protein sequence ID" value="KJY00386.1"/>
    <property type="molecule type" value="Genomic_DNA"/>
</dbReference>
<dbReference type="Proteomes" id="UP000033647">
    <property type="component" value="Unassembled WGS sequence"/>
</dbReference>